<protein>
    <submittedName>
        <fullName evidence="2">Uncharacterized protein</fullName>
    </submittedName>
</protein>
<feature type="region of interest" description="Disordered" evidence="1">
    <location>
        <begin position="240"/>
        <end position="271"/>
    </location>
</feature>
<organism evidence="2 3">
    <name type="scientific">Rubroshorea leprosula</name>
    <dbReference type="NCBI Taxonomy" id="152421"/>
    <lineage>
        <taxon>Eukaryota</taxon>
        <taxon>Viridiplantae</taxon>
        <taxon>Streptophyta</taxon>
        <taxon>Embryophyta</taxon>
        <taxon>Tracheophyta</taxon>
        <taxon>Spermatophyta</taxon>
        <taxon>Magnoliopsida</taxon>
        <taxon>eudicotyledons</taxon>
        <taxon>Gunneridae</taxon>
        <taxon>Pentapetalae</taxon>
        <taxon>rosids</taxon>
        <taxon>malvids</taxon>
        <taxon>Malvales</taxon>
        <taxon>Dipterocarpaceae</taxon>
        <taxon>Rubroshorea</taxon>
    </lineage>
</organism>
<dbReference type="Pfam" id="PF03140">
    <property type="entry name" value="DUF247"/>
    <property type="match status" value="1"/>
</dbReference>
<proteinExistence type="predicted"/>
<dbReference type="Proteomes" id="UP001054252">
    <property type="component" value="Unassembled WGS sequence"/>
</dbReference>
<dbReference type="EMBL" id="BPVZ01000046">
    <property type="protein sequence ID" value="GKV16888.1"/>
    <property type="molecule type" value="Genomic_DNA"/>
</dbReference>
<gene>
    <name evidence="2" type="ORF">SLEP1_g27458</name>
</gene>
<evidence type="ECO:0000313" key="2">
    <source>
        <dbReference type="EMBL" id="GKV16888.1"/>
    </source>
</evidence>
<sequence length="432" mass="49278">MERAAEDNGKRIAAELELLTSSNEPTVSRKSSIFRIPNILSKHNKEAYLPHAFSFGPWHHDECNLQPTQGLKVNYLNGLLDRFPDRSAKLLELVCAVRNKNDLARQSYAGKISFSDDELVKILVLDGCFITELFLKYSNAESRDPHDPIFTKPWMLQSLYLDLILLENQIPWFVLQDIFNLTNERTREPNVELHQLAIRFLSKIFSHDDLPGANEFCPSDILHVIDLLWKYLRANSSQSGREESSSCERTEEPTEASSCEKMEEPTEAKTHLPSASILSEAGIKFKRRKSRCILDIKYRSGVVELPSLSIHYATETILSNLIAFEQCCSGLPSIFTSYAKFMNNLISSVNDFHILCSNGIISNSVLSPQDAAKFFNKICDDVPVTHFHYDDMCKKVNSYYQKRLMILRMGKCCCCFLKTLCCCCKILVRLSE</sequence>
<evidence type="ECO:0000256" key="1">
    <source>
        <dbReference type="SAM" id="MobiDB-lite"/>
    </source>
</evidence>
<name>A0AAV5JWK2_9ROSI</name>
<keyword evidence="3" id="KW-1185">Reference proteome</keyword>
<evidence type="ECO:0000313" key="3">
    <source>
        <dbReference type="Proteomes" id="UP001054252"/>
    </source>
</evidence>
<comment type="caution">
    <text evidence="2">The sequence shown here is derived from an EMBL/GenBank/DDBJ whole genome shotgun (WGS) entry which is preliminary data.</text>
</comment>
<accession>A0AAV5JWK2</accession>
<dbReference type="PANTHER" id="PTHR31170:SF17">
    <property type="match status" value="1"/>
</dbReference>
<dbReference type="InterPro" id="IPR004158">
    <property type="entry name" value="DUF247_pln"/>
</dbReference>
<reference evidence="2 3" key="1">
    <citation type="journal article" date="2021" name="Commun. Biol.">
        <title>The genome of Shorea leprosula (Dipterocarpaceae) highlights the ecological relevance of drought in aseasonal tropical rainforests.</title>
        <authorList>
            <person name="Ng K.K.S."/>
            <person name="Kobayashi M.J."/>
            <person name="Fawcett J.A."/>
            <person name="Hatakeyama M."/>
            <person name="Paape T."/>
            <person name="Ng C.H."/>
            <person name="Ang C.C."/>
            <person name="Tnah L.H."/>
            <person name="Lee C.T."/>
            <person name="Nishiyama T."/>
            <person name="Sese J."/>
            <person name="O'Brien M.J."/>
            <person name="Copetti D."/>
            <person name="Mohd Noor M.I."/>
            <person name="Ong R.C."/>
            <person name="Putra M."/>
            <person name="Sireger I.Z."/>
            <person name="Indrioko S."/>
            <person name="Kosugi Y."/>
            <person name="Izuno A."/>
            <person name="Isagi Y."/>
            <person name="Lee S.L."/>
            <person name="Shimizu K.K."/>
        </authorList>
    </citation>
    <scope>NUCLEOTIDE SEQUENCE [LARGE SCALE GENOMIC DNA]</scope>
    <source>
        <strain evidence="2">214</strain>
    </source>
</reference>
<feature type="compositionally biased region" description="Basic and acidic residues" evidence="1">
    <location>
        <begin position="240"/>
        <end position="270"/>
    </location>
</feature>
<dbReference type="PANTHER" id="PTHR31170">
    <property type="entry name" value="BNAC04G53230D PROTEIN"/>
    <property type="match status" value="1"/>
</dbReference>
<dbReference type="AlphaFoldDB" id="A0AAV5JWK2"/>